<keyword evidence="1" id="KW-0472">Membrane</keyword>
<dbReference type="RefSeq" id="WP_026861026.1">
    <property type="nucleotide sequence ID" value="NZ_PIQE01000005.1"/>
</dbReference>
<dbReference type="STRING" id="1122124.GCA_000423165_02337"/>
<dbReference type="Proteomes" id="UP000287022">
    <property type="component" value="Unassembled WGS sequence"/>
</dbReference>
<evidence type="ECO:0000313" key="3">
    <source>
        <dbReference type="Proteomes" id="UP000287022"/>
    </source>
</evidence>
<organism evidence="2 3">
    <name type="scientific">Pseudidiomarina sediminum</name>
    <dbReference type="NCBI Taxonomy" id="431675"/>
    <lineage>
        <taxon>Bacteria</taxon>
        <taxon>Pseudomonadati</taxon>
        <taxon>Pseudomonadota</taxon>
        <taxon>Gammaproteobacteria</taxon>
        <taxon>Alteromonadales</taxon>
        <taxon>Idiomarinaceae</taxon>
        <taxon>Pseudidiomarina</taxon>
    </lineage>
</organism>
<dbReference type="EMBL" id="PIQE01000005">
    <property type="protein sequence ID" value="RUO69342.1"/>
    <property type="molecule type" value="Genomic_DNA"/>
</dbReference>
<accession>A0A432YZI4</accession>
<gene>
    <name evidence="2" type="ORF">CWI80_11905</name>
</gene>
<keyword evidence="1" id="KW-0812">Transmembrane</keyword>
<protein>
    <submittedName>
        <fullName evidence="2">Uncharacterized protein</fullName>
    </submittedName>
</protein>
<sequence>MSDAVDSRGFVLPIIVVLLFCGALGLAYVTVMDGEHDEMSTVRDELLFWQRGLVIYSDIHGRLPLNLTFLEHYYGLDLSHGPGESYFTGISLDSRVFTLTATGLNAEIKTELLEQFSPLISMDHVGHLEVPVRTLEDWAFGRPLIARKSNAATLMTSIDMASFNLIDVSAIYGDVNAASLDASATSALREGQSNSVTSATVRAGSATVGSIDVAQLMYEIDSIAEQMGACFMSPPTC</sequence>
<feature type="transmembrane region" description="Helical" evidence="1">
    <location>
        <begin position="12"/>
        <end position="31"/>
    </location>
</feature>
<reference evidence="3" key="1">
    <citation type="journal article" date="2018" name="Front. Microbiol.">
        <title>Genome-Based Analysis Reveals the Taxonomy and Diversity of the Family Idiomarinaceae.</title>
        <authorList>
            <person name="Liu Y."/>
            <person name="Lai Q."/>
            <person name="Shao Z."/>
        </authorList>
    </citation>
    <scope>NUCLEOTIDE SEQUENCE [LARGE SCALE GENOMIC DNA]</scope>
    <source>
        <strain evidence="3">c121</strain>
    </source>
</reference>
<keyword evidence="3" id="KW-1185">Reference proteome</keyword>
<dbReference type="AlphaFoldDB" id="A0A432YZI4"/>
<evidence type="ECO:0000256" key="1">
    <source>
        <dbReference type="SAM" id="Phobius"/>
    </source>
</evidence>
<evidence type="ECO:0000313" key="2">
    <source>
        <dbReference type="EMBL" id="RUO69342.1"/>
    </source>
</evidence>
<keyword evidence="1" id="KW-1133">Transmembrane helix</keyword>
<name>A0A432YZI4_9GAMM</name>
<proteinExistence type="predicted"/>
<comment type="caution">
    <text evidence="2">The sequence shown here is derived from an EMBL/GenBank/DDBJ whole genome shotgun (WGS) entry which is preliminary data.</text>
</comment>